<dbReference type="PROSITE" id="PS00070">
    <property type="entry name" value="ALDEHYDE_DEHYDR_CYS"/>
    <property type="match status" value="1"/>
</dbReference>
<evidence type="ECO:0000256" key="1">
    <source>
        <dbReference type="ARBA" id="ARBA00009986"/>
    </source>
</evidence>
<dbReference type="Pfam" id="PF00171">
    <property type="entry name" value="Aldedh"/>
    <property type="match status" value="1"/>
</dbReference>
<evidence type="ECO:0000313" key="10">
    <source>
        <dbReference type="Proteomes" id="UP000035034"/>
    </source>
</evidence>
<feature type="domain" description="Aldehyde dehydrogenase" evidence="8">
    <location>
        <begin position="21"/>
        <end position="451"/>
    </location>
</feature>
<protein>
    <recommendedName>
        <fullName evidence="4">Aldehyde dehydrogenase</fullName>
    </recommendedName>
</protein>
<dbReference type="GO" id="GO:0005737">
    <property type="term" value="C:cytoplasm"/>
    <property type="evidence" value="ECO:0007669"/>
    <property type="project" value="TreeGrafter"/>
</dbReference>
<dbReference type="GO" id="GO:0006081">
    <property type="term" value="P:aldehyde metabolic process"/>
    <property type="evidence" value="ECO:0007669"/>
    <property type="project" value="InterPro"/>
</dbReference>
<proteinExistence type="inferred from homology"/>
<keyword evidence="2 4" id="KW-0560">Oxidoreductase</keyword>
<sequence length="488" mass="53607">MAQSVLESAAVPPRTSPLVEILESARAAFIHDGIPDLDTRLDRLTRLGAMITDCCDELAVAVDQDFGTRPRYLTMTGDIGAVLLEIAELRQQLPKWMKTERPHRWRRIVGLDQSVRYDPLGVIGIAAPWNFPIQLSLTPTAGALAAGNRVMLRPSSMTQRTSAVLARHVPHYFEPEEFTIATRADGPGAAFSKLDFDGFFFTGSPEVGREVARDCAANLTPVTLELGGKNPAIVDRDADPRTAADRIARSRLTNSGQVCLCPDYVFVPQENLDEFVAEVLATWQSMFPAIAENDDYTSIIDDDAYRRILGLISDARDHGAHVEQLIPPRELLPDPSSRKIPPTVVTRLTSAMELERQEVFGPVLSVYGYNDLAEAIDHVNAHDHALTLYWFGPKNARFEHVVDRTRSGSVNVNDFLLNMAPGTPFGGVGASGYGSYHGEYSYRTFSNARTVAGSAMPLSSARTISPPYSRTATTAATRGVYASRRLFR</sequence>
<dbReference type="InterPro" id="IPR016160">
    <property type="entry name" value="Ald_DH_CS_CYS"/>
</dbReference>
<dbReference type="RefSeq" id="WP_007316493.1">
    <property type="nucleotide sequence ID" value="NZ_BAEH01000020.1"/>
</dbReference>
<evidence type="ECO:0000313" key="9">
    <source>
        <dbReference type="EMBL" id="GAB17155.1"/>
    </source>
</evidence>
<dbReference type="PANTHER" id="PTHR43570:SF20">
    <property type="entry name" value="ALDEHYDE DEHYDROGENASE ALDX-RELATED"/>
    <property type="match status" value="1"/>
</dbReference>
<dbReference type="eggNOG" id="COG1012">
    <property type="taxonomic scope" value="Bacteria"/>
</dbReference>
<organism evidence="9 10">
    <name type="scientific">Gordonia effusa NBRC 100432</name>
    <dbReference type="NCBI Taxonomy" id="1077974"/>
    <lineage>
        <taxon>Bacteria</taxon>
        <taxon>Bacillati</taxon>
        <taxon>Actinomycetota</taxon>
        <taxon>Actinomycetes</taxon>
        <taxon>Mycobacteriales</taxon>
        <taxon>Gordoniaceae</taxon>
        <taxon>Gordonia</taxon>
    </lineage>
</organism>
<dbReference type="Gene3D" id="3.40.309.10">
    <property type="entry name" value="Aldehyde Dehydrogenase, Chain A, domain 2"/>
    <property type="match status" value="1"/>
</dbReference>
<evidence type="ECO:0000259" key="8">
    <source>
        <dbReference type="Pfam" id="PF00171"/>
    </source>
</evidence>
<dbReference type="Proteomes" id="UP000035034">
    <property type="component" value="Unassembled WGS sequence"/>
</dbReference>
<dbReference type="OrthoDB" id="6882680at2"/>
<dbReference type="AlphaFoldDB" id="H0QWF4"/>
<evidence type="ECO:0000256" key="2">
    <source>
        <dbReference type="ARBA" id="ARBA00023002"/>
    </source>
</evidence>
<dbReference type="STRING" id="1077974.GOEFS_020_00190"/>
<keyword evidence="10" id="KW-1185">Reference proteome</keyword>
<dbReference type="InterPro" id="IPR016161">
    <property type="entry name" value="Ald_DH/histidinol_DH"/>
</dbReference>
<dbReference type="InterPro" id="IPR012394">
    <property type="entry name" value="Aldehyde_DH_NAD(P)"/>
</dbReference>
<dbReference type="InterPro" id="IPR015590">
    <property type="entry name" value="Aldehyde_DH_dom"/>
</dbReference>
<dbReference type="PIRSF" id="PIRSF036492">
    <property type="entry name" value="ALDH"/>
    <property type="match status" value="1"/>
</dbReference>
<gene>
    <name evidence="9" type="ORF">GOEFS_020_00190</name>
</gene>
<dbReference type="PANTHER" id="PTHR43570">
    <property type="entry name" value="ALDEHYDE DEHYDROGENASE"/>
    <property type="match status" value="1"/>
</dbReference>
<evidence type="ECO:0000256" key="3">
    <source>
        <dbReference type="ARBA" id="ARBA00023027"/>
    </source>
</evidence>
<dbReference type="InterPro" id="IPR016162">
    <property type="entry name" value="Ald_DH_N"/>
</dbReference>
<name>H0QWF4_9ACTN</name>
<evidence type="ECO:0000256" key="7">
    <source>
        <dbReference type="RuleBase" id="RU003345"/>
    </source>
</evidence>
<dbReference type="Gene3D" id="3.40.605.10">
    <property type="entry name" value="Aldehyde Dehydrogenase, Chain A, domain 1"/>
    <property type="match status" value="1"/>
</dbReference>
<feature type="active site" evidence="5">
    <location>
        <position position="259"/>
    </location>
</feature>
<dbReference type="GO" id="GO:0004029">
    <property type="term" value="F:aldehyde dehydrogenase (NAD+) activity"/>
    <property type="evidence" value="ECO:0007669"/>
    <property type="project" value="TreeGrafter"/>
</dbReference>
<comment type="similarity">
    <text evidence="1 4 7">Belongs to the aldehyde dehydrogenase family.</text>
</comment>
<dbReference type="InterPro" id="IPR016163">
    <property type="entry name" value="Ald_DH_C"/>
</dbReference>
<dbReference type="EMBL" id="BAEH01000020">
    <property type="protein sequence ID" value="GAB17155.1"/>
    <property type="molecule type" value="Genomic_DNA"/>
</dbReference>
<dbReference type="InterPro" id="IPR029510">
    <property type="entry name" value="Ald_DH_CS_GLU"/>
</dbReference>
<evidence type="ECO:0000256" key="6">
    <source>
        <dbReference type="PROSITE-ProRule" id="PRU10007"/>
    </source>
</evidence>
<evidence type="ECO:0000256" key="4">
    <source>
        <dbReference type="PIRNR" id="PIRNR036492"/>
    </source>
</evidence>
<reference evidence="9 10" key="1">
    <citation type="submission" date="2011-12" db="EMBL/GenBank/DDBJ databases">
        <title>Whole genome shotgun sequence of Gordonia effusa NBRC 100432.</title>
        <authorList>
            <person name="Yoshida I."/>
            <person name="Takarada H."/>
            <person name="Hosoyama A."/>
            <person name="Tsuchikane K."/>
            <person name="Katsumata H."/>
            <person name="Yamazaki S."/>
            <person name="Fujita N."/>
        </authorList>
    </citation>
    <scope>NUCLEOTIDE SEQUENCE [LARGE SCALE GENOMIC DNA]</scope>
    <source>
        <strain evidence="9 10">NBRC 100432</strain>
    </source>
</reference>
<evidence type="ECO:0000256" key="5">
    <source>
        <dbReference type="PIRSR" id="PIRSR036492-1"/>
    </source>
</evidence>
<comment type="caution">
    <text evidence="9">The sequence shown here is derived from an EMBL/GenBank/DDBJ whole genome shotgun (WGS) entry which is preliminary data.</text>
</comment>
<keyword evidence="3" id="KW-0520">NAD</keyword>
<dbReference type="PROSITE" id="PS00687">
    <property type="entry name" value="ALDEHYDE_DEHYDR_GLU"/>
    <property type="match status" value="1"/>
</dbReference>
<feature type="active site" evidence="5 6">
    <location>
        <position position="225"/>
    </location>
</feature>
<dbReference type="SUPFAM" id="SSF53720">
    <property type="entry name" value="ALDH-like"/>
    <property type="match status" value="1"/>
</dbReference>
<accession>H0QWF4</accession>